<evidence type="ECO:0000256" key="3">
    <source>
        <dbReference type="ARBA" id="ARBA00022692"/>
    </source>
</evidence>
<name>A0A2W4XND8_9CYAN</name>
<dbReference type="AlphaFoldDB" id="A0A2W4XND8"/>
<proteinExistence type="inferred from homology"/>
<keyword evidence="4 6" id="KW-1133">Transmembrane helix</keyword>
<keyword evidence="7" id="KW-0732">Signal</keyword>
<comment type="caution">
    <text evidence="6">Lacks conserved residue(s) required for the propagation of feature annotation.</text>
</comment>
<protein>
    <recommendedName>
        <fullName evidence="6">TVP38/TMEM64 family membrane protein</fullName>
    </recommendedName>
</protein>
<dbReference type="EMBL" id="QBMN01000283">
    <property type="protein sequence ID" value="PZO32948.1"/>
    <property type="molecule type" value="Genomic_DNA"/>
</dbReference>
<evidence type="ECO:0000256" key="7">
    <source>
        <dbReference type="SAM" id="SignalP"/>
    </source>
</evidence>
<feature type="transmembrane region" description="Helical" evidence="6">
    <location>
        <begin position="76"/>
        <end position="101"/>
    </location>
</feature>
<feature type="chain" id="PRO_5016013053" description="TVP38/TMEM64 family membrane protein" evidence="7">
    <location>
        <begin position="35"/>
        <end position="268"/>
    </location>
</feature>
<feature type="transmembrane region" description="Helical" evidence="6">
    <location>
        <begin position="227"/>
        <end position="245"/>
    </location>
</feature>
<dbReference type="Proteomes" id="UP000249081">
    <property type="component" value="Unassembled WGS sequence"/>
</dbReference>
<accession>A0A2W4XND8</accession>
<evidence type="ECO:0000256" key="5">
    <source>
        <dbReference type="ARBA" id="ARBA00023136"/>
    </source>
</evidence>
<dbReference type="PANTHER" id="PTHR12677:SF59">
    <property type="entry name" value="GOLGI APPARATUS MEMBRANE PROTEIN TVP38-RELATED"/>
    <property type="match status" value="1"/>
</dbReference>
<keyword evidence="2 6" id="KW-1003">Cell membrane</keyword>
<dbReference type="Pfam" id="PF09335">
    <property type="entry name" value="VTT_dom"/>
    <property type="match status" value="1"/>
</dbReference>
<gene>
    <name evidence="9" type="ORF">DCF17_22505</name>
</gene>
<evidence type="ECO:0000313" key="9">
    <source>
        <dbReference type="EMBL" id="PZO32948.1"/>
    </source>
</evidence>
<dbReference type="PANTHER" id="PTHR12677">
    <property type="entry name" value="GOLGI APPARATUS MEMBRANE PROTEIN TVP38-RELATED"/>
    <property type="match status" value="1"/>
</dbReference>
<evidence type="ECO:0000256" key="2">
    <source>
        <dbReference type="ARBA" id="ARBA00022475"/>
    </source>
</evidence>
<feature type="domain" description="VTT" evidence="8">
    <location>
        <begin position="87"/>
        <end position="204"/>
    </location>
</feature>
<organism evidence="9 10">
    <name type="scientific">Shackletoniella antarctica</name>
    <dbReference type="NCBI Taxonomy" id="268115"/>
    <lineage>
        <taxon>Bacteria</taxon>
        <taxon>Bacillati</taxon>
        <taxon>Cyanobacteriota</taxon>
        <taxon>Cyanophyceae</taxon>
        <taxon>Oculatellales</taxon>
        <taxon>Oculatellaceae</taxon>
        <taxon>Shackletoniella</taxon>
    </lineage>
</organism>
<comment type="subcellular location">
    <subcellularLocation>
        <location evidence="1 6">Cell membrane</location>
        <topology evidence="1 6">Multi-pass membrane protein</topology>
    </subcellularLocation>
</comment>
<keyword evidence="5 6" id="KW-0472">Membrane</keyword>
<evidence type="ECO:0000256" key="1">
    <source>
        <dbReference type="ARBA" id="ARBA00004651"/>
    </source>
</evidence>
<comment type="similarity">
    <text evidence="6">Belongs to the TVP38/TMEM64 family.</text>
</comment>
<comment type="caution">
    <text evidence="9">The sequence shown here is derived from an EMBL/GenBank/DDBJ whole genome shotgun (WGS) entry which is preliminary data.</text>
</comment>
<evidence type="ECO:0000256" key="4">
    <source>
        <dbReference type="ARBA" id="ARBA00022989"/>
    </source>
</evidence>
<dbReference type="InterPro" id="IPR032816">
    <property type="entry name" value="VTT_dom"/>
</dbReference>
<reference evidence="9 10" key="2">
    <citation type="submission" date="2018-06" db="EMBL/GenBank/DDBJ databases">
        <title>Metagenomic assembly of (sub)arctic Cyanobacteria and their associated microbiome from non-axenic cultures.</title>
        <authorList>
            <person name="Baurain D."/>
        </authorList>
    </citation>
    <scope>NUCLEOTIDE SEQUENCE [LARGE SCALE GENOMIC DNA]</scope>
    <source>
        <strain evidence="9">ULC041bin1</strain>
    </source>
</reference>
<evidence type="ECO:0000259" key="8">
    <source>
        <dbReference type="Pfam" id="PF09335"/>
    </source>
</evidence>
<evidence type="ECO:0000256" key="6">
    <source>
        <dbReference type="RuleBase" id="RU366058"/>
    </source>
</evidence>
<evidence type="ECO:0000313" key="10">
    <source>
        <dbReference type="Proteomes" id="UP000249081"/>
    </source>
</evidence>
<reference evidence="10" key="1">
    <citation type="submission" date="2018-04" db="EMBL/GenBank/DDBJ databases">
        <authorList>
            <person name="Cornet L."/>
        </authorList>
    </citation>
    <scope>NUCLEOTIDE SEQUENCE [LARGE SCALE GENOMIC DNA]</scope>
</reference>
<keyword evidence="3 6" id="KW-0812">Transmembrane</keyword>
<dbReference type="InterPro" id="IPR015414">
    <property type="entry name" value="TMEM64"/>
</dbReference>
<feature type="transmembrane region" description="Helical" evidence="6">
    <location>
        <begin position="107"/>
        <end position="128"/>
    </location>
</feature>
<feature type="transmembrane region" description="Helical" evidence="6">
    <location>
        <begin position="185"/>
        <end position="207"/>
    </location>
</feature>
<feature type="signal peptide" evidence="7">
    <location>
        <begin position="1"/>
        <end position="34"/>
    </location>
</feature>
<dbReference type="GO" id="GO:0005886">
    <property type="term" value="C:plasma membrane"/>
    <property type="evidence" value="ECO:0007669"/>
    <property type="project" value="UniProtKB-SubCell"/>
</dbReference>
<sequence>MMYERPNPRPVPTKMLRFMAWLAIALLGAPIAPAAAQTLAQGSGGDLSFFGALQAQLVNALAWIDGLGAIAPLAFILLYIVITVAFVPASVVTLGAGVVFGVAKGSALVFVGAMLGATAAFLVGRYVARGWVASKIANNPRFQVIDDAIARDGRKIIFLLRLSPVFPFNLLNYSLGLSQISLKDYVIGSVGMLPGTIMYVYLGSLVGNLATLGADSSQPPEAATVQWMIRIVGLIATVAVTLYVTRIARKALNEALPPSSEAIAPDNS</sequence>